<dbReference type="InterPro" id="IPR008929">
    <property type="entry name" value="Chondroitin_lyas"/>
</dbReference>
<dbReference type="Gene3D" id="2.70.98.10">
    <property type="match status" value="1"/>
</dbReference>
<evidence type="ECO:0000256" key="3">
    <source>
        <dbReference type="SAM" id="MobiDB-lite"/>
    </source>
</evidence>
<comment type="caution">
    <text evidence="7">The sequence shown here is derived from an EMBL/GenBank/DDBJ whole genome shotgun (WGS) entry which is preliminary data.</text>
</comment>
<feature type="region of interest" description="Disordered" evidence="3">
    <location>
        <begin position="810"/>
        <end position="832"/>
    </location>
</feature>
<dbReference type="PANTHER" id="PTHR37322:SF3">
    <property type="entry name" value="CHONDROITIN SULFATE ABC EXOLYASE"/>
    <property type="match status" value="1"/>
</dbReference>
<dbReference type="Gene3D" id="2.60.120.430">
    <property type="entry name" value="Galactose-binding lectin"/>
    <property type="match status" value="1"/>
</dbReference>
<proteinExistence type="inferred from homology"/>
<evidence type="ECO:0000256" key="2">
    <source>
        <dbReference type="ARBA" id="ARBA00023239"/>
    </source>
</evidence>
<dbReference type="Gene3D" id="1.50.10.100">
    <property type="entry name" value="Chondroitin AC/alginate lyase"/>
    <property type="match status" value="1"/>
</dbReference>
<dbReference type="InterPro" id="IPR015177">
    <property type="entry name" value="Lyase_catalyt"/>
</dbReference>
<dbReference type="InterPro" id="IPR015176">
    <property type="entry name" value="Lyase_N"/>
</dbReference>
<sequence length="998" mass="111925">MHSYFYPLFAASFLLSSCHRSQKSATEPQNPTEENLSYTSGNTDAFAPGKEKNPSELLIPSAELPTGLSWQNSSVNTDKTHHVWSDYSLRWDWKDRSSLTFHRPIPWMPPKQARGKYKYPHPVQNCFTVWIYNKTPHKDAKLRFSFGADEKEICHFYFTLNFTGWRTAWVSYDRDMLGEKPSAPMDYITIQAPANIAKGTLWIGDTMIHKFIDARHQHGDPQVPFVHGADTKKIGHWDPIMHLYELGQNQRADNPITGLEMKALATIAKRLEMKEKSQPLNDKILVSLEKQFATYGIIKDEHGIRGKHIYMKHQDVGGPENLEQFQAHTLEQSCDFLLKLARTYNRVPQLDRATAKAQRVAEMFCLLTEHMLDQGFTAGSSLGTMHHFGYRTRSWVPAISAMQEPLAKAGLLEQARESLAWFYNSNRIFAPVEEQANMDYLNTLSQADFTIQMIGEDNAAKVARIKRYSQWISETISSESPGTTSGFKPDGSLFHHAMHYHGYGIPAIDKISTSVVHKLDGTPFEITPEAYEVLKRAYLAANYWGYPYCGFNACGRHPITHDLTNSKGSLQKLALSRPGTSDVDSELAACYLEMFGGDSQKLFGESISPSRTQGFHVMNYNAGGSYKWGNSTVQLKGFGDGIKSHETYRDANRYGRYLSHGSTQIFKTTSDHKSGQLNEGWNWSQIPGTTSLLLPFDELEGSKGFYGWGPKQQSYPSGAGKLGKHFGAFLFQLDPSKDDQSLRMRKSVFLIDREIICLGSGISNQSKTYPTITTAFQADLPTKGEDLSSQGDGWLIDPFGTGYYLPGDQNLKHHSGLQKSPDQSDRKPTSGNFSTAWLEHGITPRNASYQYHIVLDATPELMKTWHSEHAAHYQIIQQDDTAHVIANKSKNLEAIAAFSPYQSKGDTTLLSTDRSCIALIRHQADKSLQLSITDIDLPMVGKAPLSPTSVIELKGKWSLSTSKGDKGIQLKSSGENTRLLITTWRGESVEMQLTPSAD</sequence>
<dbReference type="SUPFAM" id="SSF48230">
    <property type="entry name" value="Chondroitin AC/alginate lyase"/>
    <property type="match status" value="1"/>
</dbReference>
<feature type="domain" description="Lyase catalytic" evidence="6">
    <location>
        <begin position="256"/>
        <end position="596"/>
    </location>
</feature>
<dbReference type="InterPro" id="IPR014718">
    <property type="entry name" value="GH-type_carb-bd"/>
</dbReference>
<reference evidence="7 8" key="1">
    <citation type="submission" date="2024-02" db="EMBL/GenBank/DDBJ databases">
        <title>Rubritalea halochordaticola NBRC 107102.</title>
        <authorList>
            <person name="Ichikawa N."/>
            <person name="Katano-Makiyama Y."/>
            <person name="Hidaka K."/>
        </authorList>
    </citation>
    <scope>NUCLEOTIDE SEQUENCE [LARGE SCALE GENOMIC DNA]</scope>
    <source>
        <strain evidence="7 8">NBRC 107102</strain>
    </source>
</reference>
<dbReference type="InterPro" id="IPR039174">
    <property type="entry name" value="Chondroitin_ABC_lyase"/>
</dbReference>
<feature type="domain" description="Lyase N-terminal" evidence="5">
    <location>
        <begin position="70"/>
        <end position="225"/>
    </location>
</feature>
<comment type="similarity">
    <text evidence="1">Belongs to the polysaccharide lyase 8 family.</text>
</comment>
<name>A0ABP9UYM9_9BACT</name>
<dbReference type="EMBL" id="BAABRL010000002">
    <property type="protein sequence ID" value="GAA5494799.1"/>
    <property type="molecule type" value="Genomic_DNA"/>
</dbReference>
<dbReference type="SUPFAM" id="SSF49863">
    <property type="entry name" value="Hyaluronate lyase-like, C-terminal domain"/>
    <property type="match status" value="1"/>
</dbReference>
<dbReference type="RefSeq" id="WP_346187693.1">
    <property type="nucleotide sequence ID" value="NZ_BAABRL010000002.1"/>
</dbReference>
<dbReference type="SUPFAM" id="SSF74650">
    <property type="entry name" value="Galactose mutarotase-like"/>
    <property type="match status" value="1"/>
</dbReference>
<evidence type="ECO:0000313" key="7">
    <source>
        <dbReference type="EMBL" id="GAA5494799.1"/>
    </source>
</evidence>
<feature type="compositionally biased region" description="Polar residues" evidence="3">
    <location>
        <begin position="23"/>
        <end position="43"/>
    </location>
</feature>
<protein>
    <submittedName>
        <fullName evidence="7">Chondroitin sulfate ABC endolyase</fullName>
    </submittedName>
</protein>
<dbReference type="InterPro" id="IPR011071">
    <property type="entry name" value="Lyase_8-like_C"/>
</dbReference>
<dbReference type="Pfam" id="PF09092">
    <property type="entry name" value="Lyase_N"/>
    <property type="match status" value="1"/>
</dbReference>
<evidence type="ECO:0000256" key="1">
    <source>
        <dbReference type="ARBA" id="ARBA00006699"/>
    </source>
</evidence>
<accession>A0ABP9UYM9</accession>
<dbReference type="InterPro" id="IPR008979">
    <property type="entry name" value="Galactose-bd-like_sf"/>
</dbReference>
<keyword evidence="8" id="KW-1185">Reference proteome</keyword>
<dbReference type="InterPro" id="IPR011013">
    <property type="entry name" value="Gal_mutarotase_sf_dom"/>
</dbReference>
<dbReference type="Pfam" id="PF09093">
    <property type="entry name" value="Lyase_catalyt"/>
    <property type="match status" value="1"/>
</dbReference>
<evidence type="ECO:0000259" key="4">
    <source>
        <dbReference type="Pfam" id="PF02278"/>
    </source>
</evidence>
<dbReference type="Gene3D" id="2.60.220.10">
    <property type="entry name" value="Polysaccharide lyase family 8-like, C-terminal"/>
    <property type="match status" value="1"/>
</dbReference>
<dbReference type="Proteomes" id="UP001424741">
    <property type="component" value="Unassembled WGS sequence"/>
</dbReference>
<organism evidence="7 8">
    <name type="scientific">Rubritalea halochordaticola</name>
    <dbReference type="NCBI Taxonomy" id="714537"/>
    <lineage>
        <taxon>Bacteria</taxon>
        <taxon>Pseudomonadati</taxon>
        <taxon>Verrucomicrobiota</taxon>
        <taxon>Verrucomicrobiia</taxon>
        <taxon>Verrucomicrobiales</taxon>
        <taxon>Rubritaleaceae</taxon>
        <taxon>Rubritalea</taxon>
    </lineage>
</organism>
<keyword evidence="2" id="KW-0456">Lyase</keyword>
<evidence type="ECO:0000259" key="5">
    <source>
        <dbReference type="Pfam" id="PF09092"/>
    </source>
</evidence>
<dbReference type="PANTHER" id="PTHR37322">
    <property type="match status" value="1"/>
</dbReference>
<dbReference type="InterPro" id="IPR003159">
    <property type="entry name" value="Lyase_8_central_dom"/>
</dbReference>
<evidence type="ECO:0000259" key="6">
    <source>
        <dbReference type="Pfam" id="PF09093"/>
    </source>
</evidence>
<gene>
    <name evidence="7" type="ORF">Rhal01_00963</name>
</gene>
<dbReference type="Pfam" id="PF02278">
    <property type="entry name" value="Lyase_8"/>
    <property type="match status" value="1"/>
</dbReference>
<feature type="region of interest" description="Disordered" evidence="3">
    <location>
        <begin position="23"/>
        <end position="52"/>
    </location>
</feature>
<feature type="domain" description="Polysaccharide lyase family 8 central" evidence="4">
    <location>
        <begin position="633"/>
        <end position="854"/>
    </location>
</feature>
<evidence type="ECO:0000313" key="8">
    <source>
        <dbReference type="Proteomes" id="UP001424741"/>
    </source>
</evidence>
<dbReference type="SUPFAM" id="SSF49785">
    <property type="entry name" value="Galactose-binding domain-like"/>
    <property type="match status" value="1"/>
</dbReference>